<dbReference type="Proteomes" id="UP000193240">
    <property type="component" value="Unassembled WGS sequence"/>
</dbReference>
<dbReference type="InParanoid" id="A0A1Y2LVH7"/>
<evidence type="ECO:0000313" key="4">
    <source>
        <dbReference type="Proteomes" id="UP000193240"/>
    </source>
</evidence>
<feature type="transmembrane region" description="Helical" evidence="2">
    <location>
        <begin position="52"/>
        <end position="70"/>
    </location>
</feature>
<organism evidence="3 4">
    <name type="scientific">Epicoccum nigrum</name>
    <name type="common">Soil fungus</name>
    <name type="synonym">Epicoccum purpurascens</name>
    <dbReference type="NCBI Taxonomy" id="105696"/>
    <lineage>
        <taxon>Eukaryota</taxon>
        <taxon>Fungi</taxon>
        <taxon>Dikarya</taxon>
        <taxon>Ascomycota</taxon>
        <taxon>Pezizomycotina</taxon>
        <taxon>Dothideomycetes</taxon>
        <taxon>Pleosporomycetidae</taxon>
        <taxon>Pleosporales</taxon>
        <taxon>Pleosporineae</taxon>
        <taxon>Didymellaceae</taxon>
        <taxon>Epicoccum</taxon>
    </lineage>
</organism>
<keyword evidence="4" id="KW-1185">Reference proteome</keyword>
<evidence type="ECO:0000256" key="1">
    <source>
        <dbReference type="SAM" id="MobiDB-lite"/>
    </source>
</evidence>
<feature type="region of interest" description="Disordered" evidence="1">
    <location>
        <begin position="1"/>
        <end position="39"/>
    </location>
</feature>
<dbReference type="AlphaFoldDB" id="A0A1Y2LVH7"/>
<sequence>MTKRVQAPFANSSRVTHASTSSSPSPPHTSGKAHTSFPLTRARVRKQASKQGLVYSFGLLACLCAFQPPAHRSHREMSRW</sequence>
<gene>
    <name evidence="3" type="ORF">B5807_06333</name>
</gene>
<keyword evidence="2" id="KW-1133">Transmembrane helix</keyword>
<keyword evidence="2" id="KW-0472">Membrane</keyword>
<name>A0A1Y2LVH7_EPING</name>
<dbReference type="EMBL" id="KZ107847">
    <property type="protein sequence ID" value="OSS47820.1"/>
    <property type="molecule type" value="Genomic_DNA"/>
</dbReference>
<keyword evidence="2" id="KW-0812">Transmembrane</keyword>
<proteinExistence type="predicted"/>
<feature type="compositionally biased region" description="Low complexity" evidence="1">
    <location>
        <begin position="12"/>
        <end position="23"/>
    </location>
</feature>
<evidence type="ECO:0000256" key="2">
    <source>
        <dbReference type="SAM" id="Phobius"/>
    </source>
</evidence>
<reference evidence="3 4" key="1">
    <citation type="journal article" date="2017" name="Genome Announc.">
        <title>Genome sequence of the saprophytic ascomycete Epicoccum nigrum ICMP 19927 strain isolated from New Zealand.</title>
        <authorList>
            <person name="Fokin M."/>
            <person name="Fleetwood D."/>
            <person name="Weir B.S."/>
            <person name="Villas-Boas S.G."/>
        </authorList>
    </citation>
    <scope>NUCLEOTIDE SEQUENCE [LARGE SCALE GENOMIC DNA]</scope>
    <source>
        <strain evidence="3 4">ICMP 19927</strain>
    </source>
</reference>
<protein>
    <submittedName>
        <fullName evidence="3">Uncharacterized protein</fullName>
    </submittedName>
</protein>
<accession>A0A1Y2LVH7</accession>
<evidence type="ECO:0000313" key="3">
    <source>
        <dbReference type="EMBL" id="OSS47820.1"/>
    </source>
</evidence>